<keyword evidence="2" id="KW-1185">Reference proteome</keyword>
<dbReference type="HOGENOM" id="CLU_2974680_0_0_4"/>
<comment type="caution">
    <text evidence="1">The sequence shown here is derived from an EMBL/GenBank/DDBJ whole genome shotgun (WGS) entry which is preliminary data.</text>
</comment>
<proteinExistence type="predicted"/>
<sequence>MKQNRKDTRQQAADSTGNTARRSNAVDFLFWFTIKTNKPFSGCLKGRLKAPSPIYIDD</sequence>
<reference evidence="1 2" key="1">
    <citation type="submission" date="2011-02" db="EMBL/GenBank/DDBJ databases">
        <authorList>
            <person name="Muzny D."/>
            <person name="Qin X."/>
            <person name="Deng J."/>
            <person name="Jiang H."/>
            <person name="Liu Y."/>
            <person name="Qu J."/>
            <person name="Song X.-Z."/>
            <person name="Zhang L."/>
            <person name="Thornton R."/>
            <person name="Coyle M."/>
            <person name="Francisco L."/>
            <person name="Jackson L."/>
            <person name="Javaid M."/>
            <person name="Korchina V."/>
            <person name="Kovar C."/>
            <person name="Mata R."/>
            <person name="Mathew T."/>
            <person name="Ngo R."/>
            <person name="Nguyen L."/>
            <person name="Nguyen N."/>
            <person name="Okwuonu G."/>
            <person name="Ongeri F."/>
            <person name="Pham C."/>
            <person name="Simmons D."/>
            <person name="Wilczek-Boney K."/>
            <person name="Hale W."/>
            <person name="Jakkamsetti A."/>
            <person name="Pham P."/>
            <person name="Ruth R."/>
            <person name="San Lucas F."/>
            <person name="Warren J."/>
            <person name="Zhang J."/>
            <person name="Zhao Z."/>
            <person name="Zhou C."/>
            <person name="Zhu D."/>
            <person name="Lee S."/>
            <person name="Bess C."/>
            <person name="Blankenburg K."/>
            <person name="Forbes L."/>
            <person name="Fu Q."/>
            <person name="Gubbala S."/>
            <person name="Hirani K."/>
            <person name="Jayaseelan J.C."/>
            <person name="Lara F."/>
            <person name="Munidasa M."/>
            <person name="Palculict T."/>
            <person name="Patil S."/>
            <person name="Pu L.-L."/>
            <person name="Saada N."/>
            <person name="Tang L."/>
            <person name="Weissenberger G."/>
            <person name="Zhu Y."/>
            <person name="Hemphill L."/>
            <person name="Shang Y."/>
            <person name="Youmans B."/>
            <person name="Ayvaz T."/>
            <person name="Ross M."/>
            <person name="Santibanez J."/>
            <person name="Aqrawi P."/>
            <person name="Gross S."/>
            <person name="Joshi V."/>
            <person name="Fowler G."/>
            <person name="Nazareth L."/>
            <person name="Reid J."/>
            <person name="Worley K."/>
            <person name="Petrosino J."/>
            <person name="Highlander S."/>
            <person name="Gibbs R."/>
        </authorList>
    </citation>
    <scope>NUCLEOTIDE SEQUENCE [LARGE SCALE GENOMIC DNA]</scope>
    <source>
        <strain evidence="1 2">ATCC BAA-1200</strain>
    </source>
</reference>
<gene>
    <name evidence="1" type="ORF">HMPREF9123_2789</name>
</gene>
<name>F2BGD2_9NEIS</name>
<dbReference type="EMBL" id="AFAY01000054">
    <property type="protein sequence ID" value="EGF06829.1"/>
    <property type="molecule type" value="Genomic_DNA"/>
</dbReference>
<dbReference type="Proteomes" id="UP000004105">
    <property type="component" value="Unassembled WGS sequence"/>
</dbReference>
<evidence type="ECO:0000313" key="2">
    <source>
        <dbReference type="Proteomes" id="UP000004105"/>
    </source>
</evidence>
<organism evidence="1 2">
    <name type="scientific">Neisseria bacilliformis ATCC BAA-1200</name>
    <dbReference type="NCBI Taxonomy" id="888742"/>
    <lineage>
        <taxon>Bacteria</taxon>
        <taxon>Pseudomonadati</taxon>
        <taxon>Pseudomonadota</taxon>
        <taxon>Betaproteobacteria</taxon>
        <taxon>Neisseriales</taxon>
        <taxon>Neisseriaceae</taxon>
        <taxon>Neisseria</taxon>
    </lineage>
</organism>
<evidence type="ECO:0000313" key="1">
    <source>
        <dbReference type="EMBL" id="EGF06829.1"/>
    </source>
</evidence>
<dbReference type="AlphaFoldDB" id="F2BGD2"/>
<protein>
    <submittedName>
        <fullName evidence="1">Uncharacterized protein</fullName>
    </submittedName>
</protein>
<accession>F2BGD2</accession>